<gene>
    <name evidence="1" type="ORF">NC803_06575</name>
    <name evidence="2" type="ORF">NC856_06570</name>
</gene>
<proteinExistence type="predicted"/>
<evidence type="ECO:0000313" key="3">
    <source>
        <dbReference type="Proteomes" id="UP001165568"/>
    </source>
</evidence>
<accession>A0AA42C225</accession>
<keyword evidence="3" id="KW-1185">Reference proteome</keyword>
<name>A0AA42C225_9GAMM</name>
<organism evidence="1 4">
    <name type="scientific">Brenneria izbisi</name>
    <dbReference type="NCBI Taxonomy" id="2939450"/>
    <lineage>
        <taxon>Bacteria</taxon>
        <taxon>Pseudomonadati</taxon>
        <taxon>Pseudomonadota</taxon>
        <taxon>Gammaproteobacteria</taxon>
        <taxon>Enterobacterales</taxon>
        <taxon>Pectobacteriaceae</taxon>
        <taxon>Brenneria</taxon>
    </lineage>
</organism>
<sequence>MLSRIQDATPTWRRARNARLFAGEKESVPQQWQAEVKCYLLAQMALNPV</sequence>
<dbReference type="EMBL" id="JAMPJT010000003">
    <property type="protein sequence ID" value="MCV9878513.1"/>
    <property type="molecule type" value="Genomic_DNA"/>
</dbReference>
<reference evidence="1" key="1">
    <citation type="submission" date="2022-04" db="EMBL/GenBank/DDBJ databases">
        <title>Brenneria sp. isolated from walnut trees in Serbia.</title>
        <authorList>
            <person name="Gasic K."/>
            <person name="Zlatkovic N."/>
            <person name="Kuzmanovic N."/>
        </authorList>
    </citation>
    <scope>NUCLEOTIDE SEQUENCE</scope>
    <source>
        <strain evidence="2">KBI 423</strain>
        <strain evidence="1">KBI 447</strain>
    </source>
</reference>
<dbReference type="AlphaFoldDB" id="A0AA42C225"/>
<protein>
    <submittedName>
        <fullName evidence="1">Uncharacterized protein</fullName>
    </submittedName>
</protein>
<dbReference type="Proteomes" id="UP001165569">
    <property type="component" value="Unassembled WGS sequence"/>
</dbReference>
<comment type="caution">
    <text evidence="1">The sequence shown here is derived from an EMBL/GenBank/DDBJ whole genome shotgun (WGS) entry which is preliminary data.</text>
</comment>
<dbReference type="Proteomes" id="UP001165568">
    <property type="component" value="Unassembled WGS sequence"/>
</dbReference>
<evidence type="ECO:0000313" key="1">
    <source>
        <dbReference type="EMBL" id="MCV9878513.1"/>
    </source>
</evidence>
<evidence type="ECO:0000313" key="2">
    <source>
        <dbReference type="EMBL" id="MCV9881936.1"/>
    </source>
</evidence>
<dbReference type="EMBL" id="JAMPJU010000003">
    <property type="protein sequence ID" value="MCV9881936.1"/>
    <property type="molecule type" value="Genomic_DNA"/>
</dbReference>
<evidence type="ECO:0000313" key="4">
    <source>
        <dbReference type="Proteomes" id="UP001165569"/>
    </source>
</evidence>
<dbReference type="RefSeq" id="WP_264089623.1">
    <property type="nucleotide sequence ID" value="NZ_JAMPJT010000003.1"/>
</dbReference>